<evidence type="ECO:0000259" key="3">
    <source>
        <dbReference type="Pfam" id="PF19040"/>
    </source>
</evidence>
<feature type="transmembrane region" description="Helical" evidence="1">
    <location>
        <begin position="177"/>
        <end position="196"/>
    </location>
</feature>
<feature type="transmembrane region" description="Helical" evidence="1">
    <location>
        <begin position="313"/>
        <end position="333"/>
    </location>
</feature>
<dbReference type="InterPro" id="IPR050879">
    <property type="entry name" value="Acyltransferase_3"/>
</dbReference>
<dbReference type="EMBL" id="VLKG01000003">
    <property type="protein sequence ID" value="TWH76041.1"/>
    <property type="molecule type" value="Genomic_DNA"/>
</dbReference>
<name>A0A562IYB2_9GAMM</name>
<feature type="transmembrane region" description="Helical" evidence="1">
    <location>
        <begin position="239"/>
        <end position="259"/>
    </location>
</feature>
<dbReference type="RefSeq" id="WP_144570700.1">
    <property type="nucleotide sequence ID" value="NZ_VLKG01000003.1"/>
</dbReference>
<dbReference type="PANTHER" id="PTHR23028">
    <property type="entry name" value="ACETYLTRANSFERASE"/>
    <property type="match status" value="1"/>
</dbReference>
<organism evidence="4 5">
    <name type="scientific">Azomonas agilis</name>
    <dbReference type="NCBI Taxonomy" id="116849"/>
    <lineage>
        <taxon>Bacteria</taxon>
        <taxon>Pseudomonadati</taxon>
        <taxon>Pseudomonadota</taxon>
        <taxon>Gammaproteobacteria</taxon>
        <taxon>Pseudomonadales</taxon>
        <taxon>Pseudomonadaceae</taxon>
        <taxon>Azomonas</taxon>
    </lineage>
</organism>
<evidence type="ECO:0000313" key="5">
    <source>
        <dbReference type="Proteomes" id="UP000319627"/>
    </source>
</evidence>
<feature type="domain" description="SGNH" evidence="3">
    <location>
        <begin position="459"/>
        <end position="692"/>
    </location>
</feature>
<feature type="transmembrane region" description="Helical" evidence="1">
    <location>
        <begin position="39"/>
        <end position="62"/>
    </location>
</feature>
<accession>A0A562IYB2</accession>
<comment type="caution">
    <text evidence="4">The sequence shown here is derived from an EMBL/GenBank/DDBJ whole genome shotgun (WGS) entry which is preliminary data.</text>
</comment>
<sequence length="708" mass="80917">MTARSSSEATLYYPYIDGLRALAVLSVFVFHLHGPWLPGGFVGVDVFFVISGFVVSASLANLQGRGLWSFLGVFYARRIRRIVPALLVCLLVTAFWLALLVPSSWLSAVNQQTGLYAFWGLSNFILAENGRNYFAPTTEFNPYTHTWSLAVEEQFYLFFPFLFLAWMASSLGRWRSFWIFVAGFILSFVWAIWLGHTQPIQGYFLSPSRFWELAAGVLLYQLHVLRPDFFQINQRPQQYIGWGSLFLLCLAFGFSSQIFCDDAMCVTLQAAFPAPGALPAVLATLGLIYALQANSASPNYLRQLLSQPVLVKIGLLSYSLYLWHWPVFVLFRWTLGLDFLWQQLLAAILAFILAFISYRWVECPIRKSQHIRHVTPLVVITGGIMFVWAGWWTAGYITENQSKLSLSRVVQQPELWYPRGSSIVEGYSGCNGDPSYRQVGQGLLMIYEPRNCVEVRPLEAQSIYVIGDSHALAYEGLFKQFSVRQSVRIYAYNNGGCPFISFNPARDIENKECREHTKRALEDIQNRIKPGDILFLASLRLPRFSDQWAYFGEKYPALQMFSYEAEVGRNRSIAWAIPVLNAFRLQGVQVVFEAPKPIFKASAFRCADWFNRNSLYCQRGFEMPRALLERYRQPILKAFDQIAQQVPGILVWDPFPILCFEDVCKSWQDGKPLFLDGDHLSGFGNLQLLDSFTSFMRNTLRLVILDKD</sequence>
<dbReference type="InterPro" id="IPR043968">
    <property type="entry name" value="SGNH"/>
</dbReference>
<dbReference type="Proteomes" id="UP000319627">
    <property type="component" value="Unassembled WGS sequence"/>
</dbReference>
<protein>
    <submittedName>
        <fullName evidence="4">Peptidoglycan/LPS O-acetylase OafA/YrhL</fullName>
    </submittedName>
</protein>
<feature type="transmembrane region" description="Helical" evidence="1">
    <location>
        <begin position="12"/>
        <end position="33"/>
    </location>
</feature>
<feature type="domain" description="Acyltransferase 3" evidence="2">
    <location>
        <begin position="14"/>
        <end position="358"/>
    </location>
</feature>
<reference evidence="4 5" key="1">
    <citation type="submission" date="2019-07" db="EMBL/GenBank/DDBJ databases">
        <title>Genomic Encyclopedia of Type Strains, Phase I: the one thousand microbial genomes (KMG-I) project.</title>
        <authorList>
            <person name="Kyrpides N."/>
        </authorList>
    </citation>
    <scope>NUCLEOTIDE SEQUENCE [LARGE SCALE GENOMIC DNA]</scope>
    <source>
        <strain evidence="4 5">DSM 375</strain>
    </source>
</reference>
<dbReference type="Pfam" id="PF01757">
    <property type="entry name" value="Acyl_transf_3"/>
    <property type="match status" value="1"/>
</dbReference>
<keyword evidence="1" id="KW-1133">Transmembrane helix</keyword>
<dbReference type="GO" id="GO:0016020">
    <property type="term" value="C:membrane"/>
    <property type="evidence" value="ECO:0007669"/>
    <property type="project" value="TreeGrafter"/>
</dbReference>
<dbReference type="GO" id="GO:0016747">
    <property type="term" value="F:acyltransferase activity, transferring groups other than amino-acyl groups"/>
    <property type="evidence" value="ECO:0007669"/>
    <property type="project" value="InterPro"/>
</dbReference>
<feature type="transmembrane region" description="Helical" evidence="1">
    <location>
        <begin position="82"/>
        <end position="101"/>
    </location>
</feature>
<dbReference type="InterPro" id="IPR002656">
    <property type="entry name" value="Acyl_transf_3_dom"/>
</dbReference>
<feature type="transmembrane region" description="Helical" evidence="1">
    <location>
        <begin position="271"/>
        <end position="292"/>
    </location>
</feature>
<dbReference type="GO" id="GO:0009103">
    <property type="term" value="P:lipopolysaccharide biosynthetic process"/>
    <property type="evidence" value="ECO:0007669"/>
    <property type="project" value="TreeGrafter"/>
</dbReference>
<evidence type="ECO:0000256" key="1">
    <source>
        <dbReference type="SAM" id="Phobius"/>
    </source>
</evidence>
<feature type="transmembrane region" description="Helical" evidence="1">
    <location>
        <begin position="155"/>
        <end position="172"/>
    </location>
</feature>
<proteinExistence type="predicted"/>
<dbReference type="AlphaFoldDB" id="A0A562IYB2"/>
<feature type="transmembrane region" description="Helical" evidence="1">
    <location>
        <begin position="208"/>
        <end position="227"/>
    </location>
</feature>
<dbReference type="PANTHER" id="PTHR23028:SF53">
    <property type="entry name" value="ACYL_TRANSF_3 DOMAIN-CONTAINING PROTEIN"/>
    <property type="match status" value="1"/>
</dbReference>
<dbReference type="OrthoDB" id="9767863at2"/>
<keyword evidence="1" id="KW-0812">Transmembrane</keyword>
<gene>
    <name evidence="4" type="ORF">LX59_00960</name>
</gene>
<feature type="transmembrane region" description="Helical" evidence="1">
    <location>
        <begin position="339"/>
        <end position="361"/>
    </location>
</feature>
<keyword evidence="1" id="KW-0472">Membrane</keyword>
<feature type="transmembrane region" description="Helical" evidence="1">
    <location>
        <begin position="373"/>
        <end position="394"/>
    </location>
</feature>
<dbReference type="Pfam" id="PF19040">
    <property type="entry name" value="SGNH"/>
    <property type="match status" value="1"/>
</dbReference>
<evidence type="ECO:0000259" key="2">
    <source>
        <dbReference type="Pfam" id="PF01757"/>
    </source>
</evidence>
<keyword evidence="5" id="KW-1185">Reference proteome</keyword>
<evidence type="ECO:0000313" key="4">
    <source>
        <dbReference type="EMBL" id="TWH76041.1"/>
    </source>
</evidence>